<proteinExistence type="predicted"/>
<comment type="caution">
    <text evidence="1">The sequence shown here is derived from an EMBL/GenBank/DDBJ whole genome shotgun (WGS) entry which is preliminary data.</text>
</comment>
<accession>A0AC60QPU6</accession>
<gene>
    <name evidence="1" type="ORF">HPB47_016939</name>
</gene>
<keyword evidence="2" id="KW-1185">Reference proteome</keyword>
<name>A0AC60QPU6_IXOPE</name>
<evidence type="ECO:0000313" key="2">
    <source>
        <dbReference type="Proteomes" id="UP000805193"/>
    </source>
</evidence>
<evidence type="ECO:0000313" key="1">
    <source>
        <dbReference type="EMBL" id="KAG0438615.1"/>
    </source>
</evidence>
<dbReference type="Proteomes" id="UP000805193">
    <property type="component" value="Unassembled WGS sequence"/>
</dbReference>
<feature type="non-terminal residue" evidence="1">
    <location>
        <position position="1"/>
    </location>
</feature>
<dbReference type="EMBL" id="JABSTQ010005739">
    <property type="protein sequence ID" value="KAG0438615.1"/>
    <property type="molecule type" value="Genomic_DNA"/>
</dbReference>
<reference evidence="1 2" key="1">
    <citation type="journal article" date="2020" name="Cell">
        <title>Large-Scale Comparative Analyses of Tick Genomes Elucidate Their Genetic Diversity and Vector Capacities.</title>
        <authorList>
            <consortium name="Tick Genome and Microbiome Consortium (TIGMIC)"/>
            <person name="Jia N."/>
            <person name="Wang J."/>
            <person name="Shi W."/>
            <person name="Du L."/>
            <person name="Sun Y."/>
            <person name="Zhan W."/>
            <person name="Jiang J.F."/>
            <person name="Wang Q."/>
            <person name="Zhang B."/>
            <person name="Ji P."/>
            <person name="Bell-Sakyi L."/>
            <person name="Cui X.M."/>
            <person name="Yuan T.T."/>
            <person name="Jiang B.G."/>
            <person name="Yang W.F."/>
            <person name="Lam T.T."/>
            <person name="Chang Q.C."/>
            <person name="Ding S.J."/>
            <person name="Wang X.J."/>
            <person name="Zhu J.G."/>
            <person name="Ruan X.D."/>
            <person name="Zhao L."/>
            <person name="Wei J.T."/>
            <person name="Ye R.Z."/>
            <person name="Que T.C."/>
            <person name="Du C.H."/>
            <person name="Zhou Y.H."/>
            <person name="Cheng J.X."/>
            <person name="Dai P.F."/>
            <person name="Guo W.B."/>
            <person name="Han X.H."/>
            <person name="Huang E.J."/>
            <person name="Li L.F."/>
            <person name="Wei W."/>
            <person name="Gao Y.C."/>
            <person name="Liu J.Z."/>
            <person name="Shao H.Z."/>
            <person name="Wang X."/>
            <person name="Wang C.C."/>
            <person name="Yang T.C."/>
            <person name="Huo Q.B."/>
            <person name="Li W."/>
            <person name="Chen H.Y."/>
            <person name="Chen S.E."/>
            <person name="Zhou L.G."/>
            <person name="Ni X.B."/>
            <person name="Tian J.H."/>
            <person name="Sheng Y."/>
            <person name="Liu T."/>
            <person name="Pan Y.S."/>
            <person name="Xia L.Y."/>
            <person name="Li J."/>
            <person name="Zhao F."/>
            <person name="Cao W.C."/>
        </authorList>
    </citation>
    <scope>NUCLEOTIDE SEQUENCE [LARGE SCALE GENOMIC DNA]</scope>
    <source>
        <strain evidence="1">Iper-2018</strain>
    </source>
</reference>
<protein>
    <submittedName>
        <fullName evidence="1">Uncharacterized protein</fullName>
    </submittedName>
</protein>
<sequence length="402" mass="45270">PEGKLNLSQYKLPELPKDIAFAMKQHDWSKPIPWKLRQRVLEWLFHDLCRYSMYPGKLYAEAARQLVWYHKNLADNSFGTGYPLDVEDTFEDEHSLCGHREWLRREMKKPIPDMEKVRDVMERTFKSRRKYVCNDGPSVSALMEMYPALCDKDQVTWKPWCDNIVNQDIRPSVAVKNLAIALWGSSVLLQRTVTEVALNASLNKDSRLPLTPKKVTFLRGECKLSHAVLAKDRQSNSAPGQNKAPTRPIFCQARLVDLQCLALFLILACLLEETDASFLTEEVGNAVYPVAVSTSALDPGADNYVAVEDKRFAATSTSHGGELGRRRTLAQGSTGHGRWRGECGHYVEWRTRQTNRTANLDDDVPMTLWGRPLLGLGAAAVAADSPPGLADDRSPIPKLPRQ</sequence>
<organism evidence="1 2">
    <name type="scientific">Ixodes persulcatus</name>
    <name type="common">Taiga tick</name>
    <dbReference type="NCBI Taxonomy" id="34615"/>
    <lineage>
        <taxon>Eukaryota</taxon>
        <taxon>Metazoa</taxon>
        <taxon>Ecdysozoa</taxon>
        <taxon>Arthropoda</taxon>
        <taxon>Chelicerata</taxon>
        <taxon>Arachnida</taxon>
        <taxon>Acari</taxon>
        <taxon>Parasitiformes</taxon>
        <taxon>Ixodida</taxon>
        <taxon>Ixodoidea</taxon>
        <taxon>Ixodidae</taxon>
        <taxon>Ixodinae</taxon>
        <taxon>Ixodes</taxon>
    </lineage>
</organism>